<dbReference type="GO" id="GO:0004824">
    <property type="term" value="F:lysine-tRNA ligase activity"/>
    <property type="evidence" value="ECO:0007669"/>
    <property type="project" value="InterPro"/>
</dbReference>
<dbReference type="PANTHER" id="PTHR42918">
    <property type="entry name" value="LYSYL-TRNA SYNTHETASE"/>
    <property type="match status" value="1"/>
</dbReference>
<dbReference type="GO" id="GO:0006430">
    <property type="term" value="P:lysyl-tRNA aminoacylation"/>
    <property type="evidence" value="ECO:0007669"/>
    <property type="project" value="InterPro"/>
</dbReference>
<dbReference type="HOGENOM" id="CLU_728977_0_0_6"/>
<dbReference type="PROSITE" id="PS50862">
    <property type="entry name" value="AA_TRNA_LIGASE_II"/>
    <property type="match status" value="1"/>
</dbReference>
<reference evidence="7 8" key="1">
    <citation type="journal article" date="2012" name="Mol. Biol. Evol.">
        <title>Genome reduction and co-evolution between the primary and secondary bacterial symbionts of psyllids.</title>
        <authorList>
            <person name="Sloan D.B."/>
            <person name="Moran N.A."/>
        </authorList>
    </citation>
    <scope>NUCLEOTIDE SEQUENCE [LARGE SCALE GENOMIC DNA]</scope>
    <source>
        <strain evidence="7 8">HC</strain>
    </source>
</reference>
<evidence type="ECO:0000256" key="4">
    <source>
        <dbReference type="ARBA" id="ARBA00023146"/>
    </source>
</evidence>
<dbReference type="GO" id="GO:0005829">
    <property type="term" value="C:cytosol"/>
    <property type="evidence" value="ECO:0007669"/>
    <property type="project" value="TreeGrafter"/>
</dbReference>
<evidence type="ECO:0000256" key="1">
    <source>
        <dbReference type="ARBA" id="ARBA00022598"/>
    </source>
</evidence>
<proteinExistence type="predicted"/>
<dbReference type="GO" id="GO:0005524">
    <property type="term" value="F:ATP binding"/>
    <property type="evidence" value="ECO:0007669"/>
    <property type="project" value="UniProtKB-KW"/>
</dbReference>
<dbReference type="KEGG" id="crh:A353_0157"/>
<dbReference type="EMBL" id="CP003543">
    <property type="protein sequence ID" value="AFP83985.1"/>
    <property type="molecule type" value="Genomic_DNA"/>
</dbReference>
<dbReference type="InterPro" id="IPR018149">
    <property type="entry name" value="Lys-tRNA-synth_II_C"/>
</dbReference>
<keyword evidence="5" id="KW-0812">Transmembrane</keyword>
<protein>
    <submittedName>
        <fullName evidence="7">Lysyl-tRNA synthetase</fullName>
    </submittedName>
</protein>
<keyword evidence="3" id="KW-0067">ATP-binding</keyword>
<dbReference type="AlphaFoldDB" id="J3TW58"/>
<dbReference type="OrthoDB" id="9802326at2"/>
<dbReference type="Gene3D" id="3.30.930.10">
    <property type="entry name" value="Bira Bifunctional Protein, Domain 2"/>
    <property type="match status" value="1"/>
</dbReference>
<dbReference type="SUPFAM" id="SSF50249">
    <property type="entry name" value="Nucleic acid-binding proteins"/>
    <property type="match status" value="1"/>
</dbReference>
<evidence type="ECO:0000259" key="6">
    <source>
        <dbReference type="PROSITE" id="PS50862"/>
    </source>
</evidence>
<feature type="domain" description="Aminoacyl-transfer RNA synthetases class-II family profile" evidence="6">
    <location>
        <begin position="153"/>
        <end position="379"/>
    </location>
</feature>
<keyword evidence="4 7" id="KW-0030">Aminoacyl-tRNA synthetase</keyword>
<dbReference type="GO" id="GO:0000049">
    <property type="term" value="F:tRNA binding"/>
    <property type="evidence" value="ECO:0007669"/>
    <property type="project" value="TreeGrafter"/>
</dbReference>
<dbReference type="InterPro" id="IPR012340">
    <property type="entry name" value="NA-bd_OB-fold"/>
</dbReference>
<feature type="transmembrane region" description="Helical" evidence="5">
    <location>
        <begin position="214"/>
        <end position="235"/>
    </location>
</feature>
<dbReference type="Proteomes" id="UP000003934">
    <property type="component" value="Chromosome"/>
</dbReference>
<dbReference type="SUPFAM" id="SSF55681">
    <property type="entry name" value="Class II aaRS and biotin synthetases"/>
    <property type="match status" value="1"/>
</dbReference>
<name>J3TW58_CARRU</name>
<accession>J3TW58</accession>
<dbReference type="Pfam" id="PF00152">
    <property type="entry name" value="tRNA-synt_2"/>
    <property type="match status" value="1"/>
</dbReference>
<dbReference type="PATRIC" id="fig|1202538.3.peg.129"/>
<evidence type="ECO:0000256" key="2">
    <source>
        <dbReference type="ARBA" id="ARBA00022741"/>
    </source>
</evidence>
<keyword evidence="1" id="KW-0436">Ligase</keyword>
<keyword evidence="5" id="KW-1133">Transmembrane helix</keyword>
<dbReference type="GeneID" id="67454684"/>
<evidence type="ECO:0000256" key="5">
    <source>
        <dbReference type="SAM" id="Phobius"/>
    </source>
</evidence>
<dbReference type="InterPro" id="IPR045864">
    <property type="entry name" value="aa-tRNA-synth_II/BPL/LPL"/>
</dbReference>
<evidence type="ECO:0000313" key="8">
    <source>
        <dbReference type="Proteomes" id="UP000003934"/>
    </source>
</evidence>
<organism evidence="7 8">
    <name type="scientific">Candidatus Carsonella ruddii HC isolate Thao2000</name>
    <dbReference type="NCBI Taxonomy" id="1202538"/>
    <lineage>
        <taxon>Bacteria</taxon>
        <taxon>Pseudomonadati</taxon>
        <taxon>Pseudomonadota</taxon>
        <taxon>Gammaproteobacteria</taxon>
        <taxon>Oceanospirillales</taxon>
        <taxon>Halomonadaceae</taxon>
        <taxon>Zymobacter group</taxon>
        <taxon>Candidatus Carsonella</taxon>
    </lineage>
</organism>
<dbReference type="InterPro" id="IPR004364">
    <property type="entry name" value="Aa-tRNA-synt_II"/>
</dbReference>
<dbReference type="RefSeq" id="WP_014887285.1">
    <property type="nucleotide sequence ID" value="NC_018416.1"/>
</dbReference>
<dbReference type="PANTHER" id="PTHR42918:SF15">
    <property type="entry name" value="LYSINE--TRNA LIGASE, CHLOROPLASTIC_MITOCHONDRIAL"/>
    <property type="match status" value="1"/>
</dbReference>
<keyword evidence="8" id="KW-1185">Reference proteome</keyword>
<keyword evidence="2" id="KW-0547">Nucleotide-binding</keyword>
<sequence>MIINFKNYKIIYGKVIRIKEPFLEIKDYSGKIQIYSKKKFFLGDIILVYGKIKKTKKKSYYILPFFIKLIIKNLNYINSNYYFKKNFCIYNFFNNYFKKFMFIFANSNNICKYKSNSNSNIFKTYIFCKKKFFFLKISPEFYIKKILSNNYNRIFDITKCYRNEGCSNIHYFEFNMLEYYSLNFNFKNSIFFLEKIIKNLFLCMNKFNVEIYNFIFNINTLFKKISLIEIIYIFFLKKKFLFKKKFFFIYCLFKCYNLKNYFLSNIFFKIFDKKIKKKKYFPYFLLFFPRNNSPLTKIFNLNINFLKRFELYISNIEISNGFEELNDYFLQKKNLYKKNKDFLLKLKNGFNYTNGVGIGIDRISMILYKIKHIKKIFNE</sequence>
<gene>
    <name evidence="7" type="primary">lysS</name>
    <name evidence="7" type="ORF">A353_0157</name>
</gene>
<evidence type="ECO:0000256" key="3">
    <source>
        <dbReference type="ARBA" id="ARBA00022840"/>
    </source>
</evidence>
<dbReference type="STRING" id="1202538.A353_0157"/>
<dbReference type="PRINTS" id="PR00982">
    <property type="entry name" value="TRNASYNTHLYS"/>
</dbReference>
<feature type="transmembrane region" description="Helical" evidence="5">
    <location>
        <begin position="247"/>
        <end position="268"/>
    </location>
</feature>
<dbReference type="InterPro" id="IPR006195">
    <property type="entry name" value="aa-tRNA-synth_II"/>
</dbReference>
<evidence type="ECO:0000313" key="7">
    <source>
        <dbReference type="EMBL" id="AFP83985.1"/>
    </source>
</evidence>
<keyword evidence="5" id="KW-0472">Membrane</keyword>